<reference evidence="1" key="1">
    <citation type="submission" date="2023-01" db="EMBL/GenBank/DDBJ databases">
        <authorList>
            <person name="Van Ghelder C."/>
            <person name="Rancurel C."/>
        </authorList>
    </citation>
    <scope>NUCLEOTIDE SEQUENCE</scope>
    <source>
        <strain evidence="1">CNCM I-4278</strain>
    </source>
</reference>
<evidence type="ECO:0000313" key="2">
    <source>
        <dbReference type="Proteomes" id="UP001152607"/>
    </source>
</evidence>
<accession>A0A9W4XWK3</accession>
<gene>
    <name evidence="1" type="ORF">PDIGIT_LOCUS9249</name>
</gene>
<dbReference type="AlphaFoldDB" id="A0A9W4XWK3"/>
<proteinExistence type="predicted"/>
<comment type="caution">
    <text evidence="1">The sequence shown here is derived from an EMBL/GenBank/DDBJ whole genome shotgun (WGS) entry which is preliminary data.</text>
</comment>
<name>A0A9W4XWK3_9PLEO</name>
<dbReference type="EMBL" id="CAOQHR010000006">
    <property type="protein sequence ID" value="CAI6336157.1"/>
    <property type="molecule type" value="Genomic_DNA"/>
</dbReference>
<sequence length="51" mass="5691">MESLRSCSCCVQKLIKSSSSPSSLIALLSFRMRLRIAFSDVMQYNSGVVLF</sequence>
<keyword evidence="2" id="KW-1185">Reference proteome</keyword>
<dbReference type="Proteomes" id="UP001152607">
    <property type="component" value="Unassembled WGS sequence"/>
</dbReference>
<protein>
    <submittedName>
        <fullName evidence="1">Uncharacterized protein</fullName>
    </submittedName>
</protein>
<evidence type="ECO:0000313" key="1">
    <source>
        <dbReference type="EMBL" id="CAI6336157.1"/>
    </source>
</evidence>
<organism evidence="1 2">
    <name type="scientific">Periconia digitata</name>
    <dbReference type="NCBI Taxonomy" id="1303443"/>
    <lineage>
        <taxon>Eukaryota</taxon>
        <taxon>Fungi</taxon>
        <taxon>Dikarya</taxon>
        <taxon>Ascomycota</taxon>
        <taxon>Pezizomycotina</taxon>
        <taxon>Dothideomycetes</taxon>
        <taxon>Pleosporomycetidae</taxon>
        <taxon>Pleosporales</taxon>
        <taxon>Massarineae</taxon>
        <taxon>Periconiaceae</taxon>
        <taxon>Periconia</taxon>
    </lineage>
</organism>